<evidence type="ECO:0000256" key="1">
    <source>
        <dbReference type="ARBA" id="ARBA00004141"/>
    </source>
</evidence>
<evidence type="ECO:0000256" key="7">
    <source>
        <dbReference type="ARBA" id="ARBA00023136"/>
    </source>
</evidence>
<dbReference type="PANTHER" id="PTHR43341:SF17">
    <property type="entry name" value="GENERAL AMINO ACID PERMEASE AGP1-RELATED"/>
    <property type="match status" value="1"/>
</dbReference>
<keyword evidence="3" id="KW-0813">Transport</keyword>
<feature type="transmembrane region" description="Helical" evidence="9">
    <location>
        <begin position="153"/>
        <end position="174"/>
    </location>
</feature>
<feature type="transmembrane region" description="Helical" evidence="9">
    <location>
        <begin position="453"/>
        <end position="473"/>
    </location>
</feature>
<proteinExistence type="inferred from homology"/>
<dbReference type="PROSITE" id="PS00218">
    <property type="entry name" value="AMINO_ACID_PERMEASE_1"/>
    <property type="match status" value="1"/>
</dbReference>
<accession>A0A1Q2ZYN3</accession>
<dbReference type="GO" id="GO:0015171">
    <property type="term" value="F:amino acid transmembrane transporter activity"/>
    <property type="evidence" value="ECO:0007669"/>
    <property type="project" value="UniProtKB-ARBA"/>
</dbReference>
<dbReference type="PANTHER" id="PTHR43341">
    <property type="entry name" value="AMINO ACID PERMEASE"/>
    <property type="match status" value="1"/>
</dbReference>
<evidence type="ECO:0000256" key="2">
    <source>
        <dbReference type="ARBA" id="ARBA00006983"/>
    </source>
</evidence>
<feature type="transmembrane region" description="Helical" evidence="9">
    <location>
        <begin position="237"/>
        <end position="257"/>
    </location>
</feature>
<gene>
    <name evidence="11" type="ORF">ZYGR_0K00550</name>
</gene>
<keyword evidence="4 9" id="KW-0812">Transmembrane</keyword>
<feature type="transmembrane region" description="Helical" evidence="9">
    <location>
        <begin position="127"/>
        <end position="147"/>
    </location>
</feature>
<evidence type="ECO:0000256" key="8">
    <source>
        <dbReference type="SAM" id="MobiDB-lite"/>
    </source>
</evidence>
<dbReference type="FunFam" id="1.20.1740.10:FF:000017">
    <property type="entry name" value="Amino acid permease"/>
    <property type="match status" value="1"/>
</dbReference>
<feature type="transmembrane region" description="Helical" evidence="9">
    <location>
        <begin position="524"/>
        <end position="542"/>
    </location>
</feature>
<feature type="transmembrane region" description="Helical" evidence="9">
    <location>
        <begin position="315"/>
        <end position="334"/>
    </location>
</feature>
<evidence type="ECO:0000313" key="11">
    <source>
        <dbReference type="EMBL" id="GAV48550.1"/>
    </source>
</evidence>
<feature type="transmembrane region" description="Helical" evidence="9">
    <location>
        <begin position="562"/>
        <end position="581"/>
    </location>
</feature>
<dbReference type="EMBL" id="BDGX01000011">
    <property type="protein sequence ID" value="GAV48550.1"/>
    <property type="molecule type" value="Genomic_DNA"/>
</dbReference>
<organism evidence="11 12">
    <name type="scientific">Zygosaccharomyces rouxii</name>
    <dbReference type="NCBI Taxonomy" id="4956"/>
    <lineage>
        <taxon>Eukaryota</taxon>
        <taxon>Fungi</taxon>
        <taxon>Dikarya</taxon>
        <taxon>Ascomycota</taxon>
        <taxon>Saccharomycotina</taxon>
        <taxon>Saccharomycetes</taxon>
        <taxon>Saccharomycetales</taxon>
        <taxon>Saccharomycetaceae</taxon>
        <taxon>Zygosaccharomyces</taxon>
    </lineage>
</organism>
<feature type="transmembrane region" description="Helical" evidence="9">
    <location>
        <begin position="407"/>
        <end position="432"/>
    </location>
</feature>
<evidence type="ECO:0000256" key="5">
    <source>
        <dbReference type="ARBA" id="ARBA00022970"/>
    </source>
</evidence>
<sequence>MNPEDTIKPYELQDVKGEEVSASRSPPDNEVEYFDKVGDAHQYTSNLDGEGTPTGSGTRHRIRNPTIRNFFDSFKRGETTARVADLENDLTTAVSPQLSNYHGSIPSDEVVIKKEELKRDINHRHMVFMAIGSGVGTGLLVGNASALNSAGPAGLLIGYALMGTGVYCVIQAAGEMGVAYANLIGGFNAYPAILVAPSFAFAVGWIYTLQWLCMTPLELVTASLTIKYWTTKVDPDVFVVIFYVLILLINFFGSKGYAEADFFFNCCKLAMITGFFILGIIVTCGGAGKSGYLGGKYWHDPGAFRGHKAIDHFKGVSSVFVTAAFAFGGSEFIALSASEQSNPRKSIPSAAKLILYRIIWVFLASITMLGFLVPWNSPELQPSNDGKKTSPYVVAIAMHGVRVVPHLINAVVLMSVLSVSNSAFFYSSRLFLSLSQRGYAPKWFDYVDRKGRPLRAMLMSALFGVICFCATSKKETDVFSWLMAISGLSTIFTYFSICVSHIRMRSAMKAQGRSLGELGFKSQVGTYGSFYACLLLVLSLIAEFWVGLAPIGEKKLDAESFFQNYLAAPIGIVFYFGYMIWKKDFRIFIRSKDIDLDFGRQVFDEELVKQEDEEYEQQMKNAPRWRRVIAFLF</sequence>
<reference evidence="11 12" key="1">
    <citation type="submission" date="2016-08" db="EMBL/GenBank/DDBJ databases">
        <title>Draft genome sequence of allopolyploid Zygosaccharomyces rouxii.</title>
        <authorList>
            <person name="Watanabe J."/>
            <person name="Uehara K."/>
            <person name="Mogi Y."/>
            <person name="Tsukioka Y."/>
        </authorList>
    </citation>
    <scope>NUCLEOTIDE SEQUENCE [LARGE SCALE GENOMIC DNA]</scope>
    <source>
        <strain evidence="11 12">NBRC 110957</strain>
    </source>
</reference>
<evidence type="ECO:0000256" key="6">
    <source>
        <dbReference type="ARBA" id="ARBA00022989"/>
    </source>
</evidence>
<feature type="transmembrane region" description="Helical" evidence="9">
    <location>
        <begin position="269"/>
        <end position="288"/>
    </location>
</feature>
<dbReference type="Pfam" id="PF00324">
    <property type="entry name" value="AA_permease"/>
    <property type="match status" value="1"/>
</dbReference>
<feature type="transmembrane region" description="Helical" evidence="9">
    <location>
        <begin position="354"/>
        <end position="375"/>
    </location>
</feature>
<evidence type="ECO:0000256" key="9">
    <source>
        <dbReference type="SAM" id="Phobius"/>
    </source>
</evidence>
<keyword evidence="5" id="KW-0029">Amino-acid transport</keyword>
<evidence type="ECO:0000256" key="4">
    <source>
        <dbReference type="ARBA" id="ARBA00022692"/>
    </source>
</evidence>
<name>A0A1Q2ZYN3_ZYGRO</name>
<keyword evidence="6 9" id="KW-1133">Transmembrane helix</keyword>
<keyword evidence="7 9" id="KW-0472">Membrane</keyword>
<dbReference type="GO" id="GO:0016020">
    <property type="term" value="C:membrane"/>
    <property type="evidence" value="ECO:0007669"/>
    <property type="project" value="UniProtKB-SubCell"/>
</dbReference>
<dbReference type="InterPro" id="IPR050524">
    <property type="entry name" value="APC_YAT"/>
</dbReference>
<dbReference type="Proteomes" id="UP000187013">
    <property type="component" value="Unassembled WGS sequence"/>
</dbReference>
<feature type="domain" description="Amino acid permease/ SLC12A" evidence="10">
    <location>
        <begin position="125"/>
        <end position="586"/>
    </location>
</feature>
<evidence type="ECO:0000313" key="12">
    <source>
        <dbReference type="Proteomes" id="UP000187013"/>
    </source>
</evidence>
<protein>
    <recommendedName>
        <fullName evidence="10">Amino acid permease/ SLC12A domain-containing protein</fullName>
    </recommendedName>
</protein>
<evidence type="ECO:0000259" key="10">
    <source>
        <dbReference type="Pfam" id="PF00324"/>
    </source>
</evidence>
<feature type="transmembrane region" description="Helical" evidence="9">
    <location>
        <begin position="479"/>
        <end position="503"/>
    </location>
</feature>
<feature type="compositionally biased region" description="Basic and acidic residues" evidence="8">
    <location>
        <begin position="1"/>
        <end position="21"/>
    </location>
</feature>
<dbReference type="InterPro" id="IPR004841">
    <property type="entry name" value="AA-permease/SLC12A_dom"/>
</dbReference>
<feature type="transmembrane region" description="Helical" evidence="9">
    <location>
        <begin position="186"/>
        <end position="207"/>
    </location>
</feature>
<dbReference type="AlphaFoldDB" id="A0A1Q2ZYN3"/>
<dbReference type="Gene3D" id="1.20.1740.10">
    <property type="entry name" value="Amino acid/polyamine transporter I"/>
    <property type="match status" value="1"/>
</dbReference>
<comment type="subcellular location">
    <subcellularLocation>
        <location evidence="1">Membrane</location>
        <topology evidence="1">Multi-pass membrane protein</topology>
    </subcellularLocation>
</comment>
<dbReference type="InterPro" id="IPR004840">
    <property type="entry name" value="Amino_acid_permease_CS"/>
</dbReference>
<comment type="caution">
    <text evidence="11">The sequence shown here is derived from an EMBL/GenBank/DDBJ whole genome shotgun (WGS) entry which is preliminary data.</text>
</comment>
<dbReference type="OrthoDB" id="3900342at2759"/>
<comment type="similarity">
    <text evidence="2">Belongs to the amino acid-polyamine-organocation (APC) superfamily. YAT (TC 2.A.3.10) family.</text>
</comment>
<evidence type="ECO:0000256" key="3">
    <source>
        <dbReference type="ARBA" id="ARBA00022448"/>
    </source>
</evidence>
<feature type="region of interest" description="Disordered" evidence="8">
    <location>
        <begin position="1"/>
        <end position="30"/>
    </location>
</feature>
<dbReference type="InterPro" id="IPR004762">
    <property type="entry name" value="Amino_acid_permease_fungi"/>
</dbReference>
<dbReference type="NCBIfam" id="TIGR00913">
    <property type="entry name" value="2A0310"/>
    <property type="match status" value="1"/>
</dbReference>